<dbReference type="EMBL" id="BKCJ011201355">
    <property type="protein sequence ID" value="GFD02927.1"/>
    <property type="molecule type" value="Genomic_DNA"/>
</dbReference>
<evidence type="ECO:0000313" key="1">
    <source>
        <dbReference type="EMBL" id="GFD02927.1"/>
    </source>
</evidence>
<accession>A0A699SYD5</accession>
<name>A0A699SYD5_TANCI</name>
<dbReference type="AlphaFoldDB" id="A0A699SYD5"/>
<sequence>MLQSFYEFSWENIQLDHATQVDQFVANNLSKFATKERGIVLIENLRSRFLNGGQGLDGECMLFCTELWGENGMIQTRKRNRESDGHLLEMRKKYNLDTRSDSFGSFDTWITKTFGGNNGGGGGILNQEGNNGGGNGVLGANPAGVGADVDMGGDMMVG</sequence>
<reference evidence="1" key="1">
    <citation type="journal article" date="2019" name="Sci. Rep.">
        <title>Draft genome of Tanacetum cinerariifolium, the natural source of mosquito coil.</title>
        <authorList>
            <person name="Yamashiro T."/>
            <person name="Shiraishi A."/>
            <person name="Satake H."/>
            <person name="Nakayama K."/>
        </authorList>
    </citation>
    <scope>NUCLEOTIDE SEQUENCE</scope>
</reference>
<proteinExistence type="predicted"/>
<protein>
    <submittedName>
        <fullName evidence="1">Uncharacterized protein</fullName>
    </submittedName>
</protein>
<gene>
    <name evidence="1" type="ORF">Tci_874896</name>
</gene>
<feature type="non-terminal residue" evidence="1">
    <location>
        <position position="158"/>
    </location>
</feature>
<comment type="caution">
    <text evidence="1">The sequence shown here is derived from an EMBL/GenBank/DDBJ whole genome shotgun (WGS) entry which is preliminary data.</text>
</comment>
<organism evidence="1">
    <name type="scientific">Tanacetum cinerariifolium</name>
    <name type="common">Dalmatian daisy</name>
    <name type="synonym">Chrysanthemum cinerariifolium</name>
    <dbReference type="NCBI Taxonomy" id="118510"/>
    <lineage>
        <taxon>Eukaryota</taxon>
        <taxon>Viridiplantae</taxon>
        <taxon>Streptophyta</taxon>
        <taxon>Embryophyta</taxon>
        <taxon>Tracheophyta</taxon>
        <taxon>Spermatophyta</taxon>
        <taxon>Magnoliopsida</taxon>
        <taxon>eudicotyledons</taxon>
        <taxon>Gunneridae</taxon>
        <taxon>Pentapetalae</taxon>
        <taxon>asterids</taxon>
        <taxon>campanulids</taxon>
        <taxon>Asterales</taxon>
        <taxon>Asteraceae</taxon>
        <taxon>Asteroideae</taxon>
        <taxon>Anthemideae</taxon>
        <taxon>Anthemidinae</taxon>
        <taxon>Tanacetum</taxon>
    </lineage>
</organism>